<accession>A0A0D3DSB0</accession>
<dbReference type="Proteomes" id="UP000032141">
    <property type="component" value="Chromosome C8"/>
</dbReference>
<evidence type="ECO:0000313" key="2">
    <source>
        <dbReference type="EnsemblPlants" id="Bo8g081180.1"/>
    </source>
</evidence>
<evidence type="ECO:0000256" key="1">
    <source>
        <dbReference type="SAM" id="MobiDB-lite"/>
    </source>
</evidence>
<reference evidence="2 3" key="1">
    <citation type="journal article" date="2014" name="Genome Biol.">
        <title>Transcriptome and methylome profiling reveals relics of genome dominance in the mesopolyploid Brassica oleracea.</title>
        <authorList>
            <person name="Parkin I.A."/>
            <person name="Koh C."/>
            <person name="Tang H."/>
            <person name="Robinson S.J."/>
            <person name="Kagale S."/>
            <person name="Clarke W.E."/>
            <person name="Town C.D."/>
            <person name="Nixon J."/>
            <person name="Krishnakumar V."/>
            <person name="Bidwell S.L."/>
            <person name="Denoeud F."/>
            <person name="Belcram H."/>
            <person name="Links M.G."/>
            <person name="Just J."/>
            <person name="Clarke C."/>
            <person name="Bender T."/>
            <person name="Huebert T."/>
            <person name="Mason A.S."/>
            <person name="Pires J.C."/>
            <person name="Barker G."/>
            <person name="Moore J."/>
            <person name="Walley P.G."/>
            <person name="Manoli S."/>
            <person name="Batley J."/>
            <person name="Edwards D."/>
            <person name="Nelson M.N."/>
            <person name="Wang X."/>
            <person name="Paterson A.H."/>
            <person name="King G."/>
            <person name="Bancroft I."/>
            <person name="Chalhoub B."/>
            <person name="Sharpe A.G."/>
        </authorList>
    </citation>
    <scope>NUCLEOTIDE SEQUENCE</scope>
    <source>
        <strain evidence="2 3">cv. TO1000</strain>
    </source>
</reference>
<dbReference type="CDD" id="cd20335">
    <property type="entry name" value="BRcat_RBR"/>
    <property type="match status" value="1"/>
</dbReference>
<organism evidence="2 3">
    <name type="scientific">Brassica oleracea var. oleracea</name>
    <dbReference type="NCBI Taxonomy" id="109376"/>
    <lineage>
        <taxon>Eukaryota</taxon>
        <taxon>Viridiplantae</taxon>
        <taxon>Streptophyta</taxon>
        <taxon>Embryophyta</taxon>
        <taxon>Tracheophyta</taxon>
        <taxon>Spermatophyta</taxon>
        <taxon>Magnoliopsida</taxon>
        <taxon>eudicotyledons</taxon>
        <taxon>Gunneridae</taxon>
        <taxon>Pentapetalae</taxon>
        <taxon>rosids</taxon>
        <taxon>malvids</taxon>
        <taxon>Brassicales</taxon>
        <taxon>Brassicaceae</taxon>
        <taxon>Brassiceae</taxon>
        <taxon>Brassica</taxon>
    </lineage>
</organism>
<reference evidence="2" key="2">
    <citation type="submission" date="2015-03" db="UniProtKB">
        <authorList>
            <consortium name="EnsemblPlants"/>
        </authorList>
    </citation>
    <scope>IDENTIFICATION</scope>
</reference>
<evidence type="ECO:0000313" key="3">
    <source>
        <dbReference type="Proteomes" id="UP000032141"/>
    </source>
</evidence>
<feature type="compositionally biased region" description="Basic residues" evidence="1">
    <location>
        <begin position="177"/>
        <end position="189"/>
    </location>
</feature>
<dbReference type="EnsemblPlants" id="Bo8g081180.1">
    <property type="protein sequence ID" value="Bo8g081180.1"/>
    <property type="gene ID" value="Bo8g081180"/>
</dbReference>
<proteinExistence type="predicted"/>
<protein>
    <submittedName>
        <fullName evidence="2">Uncharacterized protein</fullName>
    </submittedName>
</protein>
<dbReference type="AlphaFoldDB" id="A0A0D3DSB0"/>
<dbReference type="Gramene" id="Bo8g081180.1">
    <property type="protein sequence ID" value="Bo8g081180.1"/>
    <property type="gene ID" value="Bo8g081180"/>
</dbReference>
<name>A0A0D3DSB0_BRAOL</name>
<sequence length="227" mass="25770">MPLVGCGNLIPVKDGDLLLIKEKGGRVLVVEFTSSFEDLRTTAFEDFGIDQNDVELELSYLPMELISTIDCPPVIIENDRQVKKFLTYVRGKASTRLCVSISPVNGNINNIELDKEQSNSLFRERVGRAPSSLTDDMYTTSSWRTAYQETINPIGVPEDSWVVPDTVRNANVLAPKSRKAAGRRRKRRYQTVEDKLHSSQRAQEKKRRMCSRCGEEYHNRATCDRAI</sequence>
<feature type="region of interest" description="Disordered" evidence="1">
    <location>
        <begin position="177"/>
        <end position="203"/>
    </location>
</feature>
<dbReference type="HOGENOM" id="CLU_1221200_0_0_1"/>
<keyword evidence="3" id="KW-1185">Reference proteome</keyword>